<keyword evidence="3 12" id="KW-0853">WD repeat</keyword>
<keyword evidence="6" id="KW-0969">Cilium</keyword>
<dbReference type="GO" id="GO:0045504">
    <property type="term" value="F:dynein heavy chain binding"/>
    <property type="evidence" value="ECO:0007669"/>
    <property type="project" value="TreeGrafter"/>
</dbReference>
<keyword evidence="7" id="KW-0206">Cytoskeleton</keyword>
<comment type="subcellular location">
    <subcellularLocation>
        <location evidence="1">Cytoplasm</location>
        <location evidence="1">Cytoskeleton</location>
        <location evidence="1">Flagellum axoneme</location>
    </subcellularLocation>
    <subcellularLocation>
        <location evidence="9">Dynein axonemal particle</location>
    </subcellularLocation>
</comment>
<dbReference type="AlphaFoldDB" id="A0A075B1X9"/>
<evidence type="ECO:0000256" key="12">
    <source>
        <dbReference type="PROSITE-ProRule" id="PRU00221"/>
    </source>
</evidence>
<reference evidence="14 15" key="1">
    <citation type="journal article" date="2013" name="Curr. Biol.">
        <title>Shared signatures of parasitism and phylogenomics unite Cryptomycota and microsporidia.</title>
        <authorList>
            <person name="James T.Y."/>
            <person name="Pelin A."/>
            <person name="Bonen L."/>
            <person name="Ahrendt S."/>
            <person name="Sain D."/>
            <person name="Corradi N."/>
            <person name="Stajich J.E."/>
        </authorList>
    </citation>
    <scope>NUCLEOTIDE SEQUENCE [LARGE SCALE GENOMIC DNA]</scope>
    <source>
        <strain evidence="14 15">CSF55</strain>
    </source>
</reference>
<evidence type="ECO:0000256" key="2">
    <source>
        <dbReference type="ARBA" id="ARBA00022490"/>
    </source>
</evidence>
<dbReference type="PANTHER" id="PTHR12442:SF12">
    <property type="entry name" value="DYNEIN AXONEMAL INTERMEDIATE CHAIN 4"/>
    <property type="match status" value="1"/>
</dbReference>
<dbReference type="InterPro" id="IPR036322">
    <property type="entry name" value="WD40_repeat_dom_sf"/>
</dbReference>
<dbReference type="PROSITE" id="PS50082">
    <property type="entry name" value="WD_REPEATS_2"/>
    <property type="match status" value="2"/>
</dbReference>
<feature type="compositionally biased region" description="Polar residues" evidence="13">
    <location>
        <begin position="93"/>
        <end position="123"/>
    </location>
</feature>
<dbReference type="PROSITE" id="PS50294">
    <property type="entry name" value="WD_REPEATS_REGION"/>
    <property type="match status" value="1"/>
</dbReference>
<evidence type="ECO:0000256" key="13">
    <source>
        <dbReference type="SAM" id="MobiDB-lite"/>
    </source>
</evidence>
<organism evidence="14 15">
    <name type="scientific">Rozella allomycis (strain CSF55)</name>
    <dbReference type="NCBI Taxonomy" id="988480"/>
    <lineage>
        <taxon>Eukaryota</taxon>
        <taxon>Fungi</taxon>
        <taxon>Fungi incertae sedis</taxon>
        <taxon>Cryptomycota</taxon>
        <taxon>Cryptomycota incertae sedis</taxon>
        <taxon>Rozella</taxon>
    </lineage>
</organism>
<dbReference type="SUPFAM" id="SSF50978">
    <property type="entry name" value="WD40 repeat-like"/>
    <property type="match status" value="1"/>
</dbReference>
<evidence type="ECO:0000256" key="1">
    <source>
        <dbReference type="ARBA" id="ARBA00004611"/>
    </source>
</evidence>
<evidence type="ECO:0000256" key="6">
    <source>
        <dbReference type="ARBA" id="ARBA00023069"/>
    </source>
</evidence>
<dbReference type="InterPro" id="IPR015943">
    <property type="entry name" value="WD40/YVTN_repeat-like_dom_sf"/>
</dbReference>
<dbReference type="GO" id="GO:0045503">
    <property type="term" value="F:dynein light chain binding"/>
    <property type="evidence" value="ECO:0007669"/>
    <property type="project" value="TreeGrafter"/>
</dbReference>
<dbReference type="Proteomes" id="UP000030755">
    <property type="component" value="Unassembled WGS sequence"/>
</dbReference>
<name>A0A075B1X9_ROZAC</name>
<evidence type="ECO:0000313" key="15">
    <source>
        <dbReference type="Proteomes" id="UP000030755"/>
    </source>
</evidence>
<evidence type="ECO:0000256" key="11">
    <source>
        <dbReference type="ARBA" id="ARBA00041557"/>
    </source>
</evidence>
<evidence type="ECO:0000313" key="14">
    <source>
        <dbReference type="EMBL" id="EPZ34808.1"/>
    </source>
</evidence>
<dbReference type="HOGENOM" id="CLU_015820_0_0_1"/>
<keyword evidence="5" id="KW-0282">Flagellum</keyword>
<evidence type="ECO:0000256" key="10">
    <source>
        <dbReference type="ARBA" id="ARBA00040002"/>
    </source>
</evidence>
<evidence type="ECO:0000256" key="8">
    <source>
        <dbReference type="ARBA" id="ARBA00023273"/>
    </source>
</evidence>
<feature type="repeat" description="WD" evidence="12">
    <location>
        <begin position="686"/>
        <end position="722"/>
    </location>
</feature>
<proteinExistence type="predicted"/>
<evidence type="ECO:0000256" key="9">
    <source>
        <dbReference type="ARBA" id="ARBA00024190"/>
    </source>
</evidence>
<keyword evidence="15" id="KW-1185">Reference proteome</keyword>
<dbReference type="Pfam" id="PF00400">
    <property type="entry name" value="WD40"/>
    <property type="match status" value="4"/>
</dbReference>
<dbReference type="SMART" id="SM00320">
    <property type="entry name" value="WD40"/>
    <property type="match status" value="5"/>
</dbReference>
<dbReference type="EMBL" id="KE560907">
    <property type="protein sequence ID" value="EPZ34808.1"/>
    <property type="molecule type" value="Genomic_DNA"/>
</dbReference>
<keyword evidence="8" id="KW-0966">Cell projection</keyword>
<protein>
    <recommendedName>
        <fullName evidence="10">Dynein axonemal intermediate chain 4</fullName>
    </recommendedName>
    <alternativeName>
        <fullName evidence="11">WD repeat-containing protein 78</fullName>
    </alternativeName>
</protein>
<dbReference type="InterPro" id="IPR050687">
    <property type="entry name" value="Dynein_IC"/>
</dbReference>
<dbReference type="OMA" id="SEGHIMF"/>
<dbReference type="STRING" id="988480.A0A075B1X9"/>
<feature type="repeat" description="WD" evidence="12">
    <location>
        <begin position="643"/>
        <end position="685"/>
    </location>
</feature>
<feature type="region of interest" description="Disordered" evidence="13">
    <location>
        <begin position="74"/>
        <end position="123"/>
    </location>
</feature>
<dbReference type="GO" id="GO:0005858">
    <property type="term" value="C:axonemal dynein complex"/>
    <property type="evidence" value="ECO:0007669"/>
    <property type="project" value="TreeGrafter"/>
</dbReference>
<evidence type="ECO:0000256" key="7">
    <source>
        <dbReference type="ARBA" id="ARBA00023212"/>
    </source>
</evidence>
<dbReference type="InterPro" id="IPR001680">
    <property type="entry name" value="WD40_rpt"/>
</dbReference>
<evidence type="ECO:0000256" key="3">
    <source>
        <dbReference type="ARBA" id="ARBA00022574"/>
    </source>
</evidence>
<dbReference type="OrthoDB" id="366230at2759"/>
<keyword evidence="4" id="KW-0677">Repeat</keyword>
<accession>A0A075B1X9</accession>
<dbReference type="Gene3D" id="2.130.10.10">
    <property type="entry name" value="YVTN repeat-like/Quinoprotein amine dehydrogenase"/>
    <property type="match status" value="2"/>
</dbReference>
<dbReference type="PANTHER" id="PTHR12442">
    <property type="entry name" value="DYNEIN INTERMEDIATE CHAIN"/>
    <property type="match status" value="1"/>
</dbReference>
<dbReference type="GO" id="GO:0003341">
    <property type="term" value="P:cilium movement"/>
    <property type="evidence" value="ECO:0007669"/>
    <property type="project" value="TreeGrafter"/>
</dbReference>
<dbReference type="GO" id="GO:0120293">
    <property type="term" value="C:dynein axonemal particle"/>
    <property type="evidence" value="ECO:0007669"/>
    <property type="project" value="UniProtKB-SubCell"/>
</dbReference>
<gene>
    <name evidence="14" type="ORF">O9G_002406</name>
</gene>
<sequence length="812" mass="90894">MIREYRTETNASKLSFDFRRGSRQSITGSKISLTKTGSIARIRQSIMPDNVPQANIQVLDDQGNDVTPVSLIPKKKTQGMANSGSTDTKRSHSSIGVSKKAPTSKSQSTMSEDVEDSSSYTSYDDIQESREQIMEDKNQPAIQAKALTEKDLNMKINIILKETEDILLYDFQGYFVPPDSIEMDMAKAQNMRYQQILESRSRAILESRSRAVNLVERGMQTLPRLYKNKDTQATARKQINVESQVNEWSIFDIYEELAREENQKNADALEGDPLALNNAKSDSQGFKESGNMTEISEDLFASMDIDTVSEFASLMSTEATGNSVSAAPGAQTAQGKQLQMLMQAEIPKLSQFDQESLMESLRIMENAIVENNNFAKLFAYRNIKDPMEREISNESNNDLVDDNEEQAESKVVSDVNSLATHLPSLQNLWTFRCDLVKGRPVLGIAWNKKDSDILAVCYGEMNALIPGSSVHAKTKGVVLCWSLSNIEYPQRIYKKDSAAICVDFSSCNPYLLAAGFADGSIRIYDVRERHDEAVLDSSWIEREKLNGEENSQKESLISVSNDSRICQWMLRKGLEYSDLMVMRRISKAQTSEKNMTSSVISRHTGGLCLEFHPEDSAIYLVGTEDGDIHRCSCSYNEQYLETYIGHSGPVYKVKSSPFLSSAFLSCSADWSVCLWTLENTTPTFKFQSGRDAITDVAWSPLSSTVFANTTKDGRIEIWDLRSSTLDPCVTHTVLDRVLTCVSFAPDGPIVLTGDDNGSISVVYSEAVMERITSRILGSNSNLYNAENDRKYQAQELQDILKNKNLLLENKKK</sequence>
<evidence type="ECO:0000256" key="5">
    <source>
        <dbReference type="ARBA" id="ARBA00022846"/>
    </source>
</evidence>
<keyword evidence="2" id="KW-0963">Cytoplasm</keyword>
<evidence type="ECO:0000256" key="4">
    <source>
        <dbReference type="ARBA" id="ARBA00022737"/>
    </source>
</evidence>